<comment type="caution">
    <text evidence="2">The sequence shown here is derived from an EMBL/GenBank/DDBJ whole genome shotgun (WGS) entry which is preliminary data.</text>
</comment>
<dbReference type="AlphaFoldDB" id="A0A2A3X3N5"/>
<dbReference type="InterPro" id="IPR000073">
    <property type="entry name" value="AB_hydrolase_1"/>
</dbReference>
<dbReference type="InterPro" id="IPR050471">
    <property type="entry name" value="AB_hydrolase"/>
</dbReference>
<evidence type="ECO:0000313" key="3">
    <source>
        <dbReference type="Proteomes" id="UP000218377"/>
    </source>
</evidence>
<dbReference type="GO" id="GO:0016787">
    <property type="term" value="F:hydrolase activity"/>
    <property type="evidence" value="ECO:0007669"/>
    <property type="project" value="UniProtKB-KW"/>
</dbReference>
<reference evidence="2 3" key="1">
    <citation type="journal article" date="2017" name="Elife">
        <title>Extensive horizontal gene transfer in cheese-associated bacteria.</title>
        <authorList>
            <person name="Bonham K.S."/>
            <person name="Wolfe B.E."/>
            <person name="Dutton R.J."/>
        </authorList>
    </citation>
    <scope>NUCLEOTIDE SEQUENCE [LARGE SCALE GENOMIC DNA]</scope>
    <source>
        <strain evidence="2 3">JB5</strain>
    </source>
</reference>
<dbReference type="Pfam" id="PF12697">
    <property type="entry name" value="Abhydrolase_6"/>
    <property type="match status" value="1"/>
</dbReference>
<name>A0A2A3X3N5_BREAU</name>
<protein>
    <submittedName>
        <fullName evidence="2">Alpha/beta hydrolase</fullName>
    </submittedName>
</protein>
<feature type="domain" description="AB hydrolase-1" evidence="1">
    <location>
        <begin position="36"/>
        <end position="281"/>
    </location>
</feature>
<sequence length="292" mass="31675">MHTQGRPIQIPTRDGRHLYAMMLPGPGDREAEVPTVVFEAGSAATRSTWALVQTRVAEFAPAVVYDRAGLGRSEPDPSGRTLERMADDLNDLLDGLGAGPFILVGHSAGGPIVRLAAVGRPDRIAGIVLVDPTDEAADFLFKLPFRLGEKIALSGAALLARLGLFERMFRFIGEGMPDDVREDLHQEAFLPSVVRTQRRQARTFLSELHAWQEYPPELGEIPVTVISGGLTTGKDGMPRRVRAASNAAAAHRAAQSPHGRHVIAEHSGHNVPLSEPELIAEEIRRIGRAAHR</sequence>
<dbReference type="EMBL" id="NRGX01000001">
    <property type="protein sequence ID" value="PCC18385.1"/>
    <property type="molecule type" value="Genomic_DNA"/>
</dbReference>
<dbReference type="SUPFAM" id="SSF53474">
    <property type="entry name" value="alpha/beta-Hydrolases"/>
    <property type="match status" value="1"/>
</dbReference>
<dbReference type="Proteomes" id="UP000218377">
    <property type="component" value="Unassembled WGS sequence"/>
</dbReference>
<keyword evidence="2" id="KW-0378">Hydrolase</keyword>
<dbReference type="Gene3D" id="3.40.50.1820">
    <property type="entry name" value="alpha/beta hydrolase"/>
    <property type="match status" value="1"/>
</dbReference>
<dbReference type="PANTHER" id="PTHR43433:SF5">
    <property type="entry name" value="AB HYDROLASE-1 DOMAIN-CONTAINING PROTEIN"/>
    <property type="match status" value="1"/>
</dbReference>
<dbReference type="PANTHER" id="PTHR43433">
    <property type="entry name" value="HYDROLASE, ALPHA/BETA FOLD FAMILY PROTEIN"/>
    <property type="match status" value="1"/>
</dbReference>
<accession>A0A2A3X3N5</accession>
<dbReference type="RefSeq" id="WP_096157940.1">
    <property type="nucleotide sequence ID" value="NZ_JBQECK010000051.1"/>
</dbReference>
<proteinExistence type="predicted"/>
<evidence type="ECO:0000313" key="2">
    <source>
        <dbReference type="EMBL" id="PCC18385.1"/>
    </source>
</evidence>
<dbReference type="InterPro" id="IPR029058">
    <property type="entry name" value="AB_hydrolase_fold"/>
</dbReference>
<evidence type="ECO:0000259" key="1">
    <source>
        <dbReference type="Pfam" id="PF12697"/>
    </source>
</evidence>
<organism evidence="2 3">
    <name type="scientific">Brevibacterium aurantiacum</name>
    <dbReference type="NCBI Taxonomy" id="273384"/>
    <lineage>
        <taxon>Bacteria</taxon>
        <taxon>Bacillati</taxon>
        <taxon>Actinomycetota</taxon>
        <taxon>Actinomycetes</taxon>
        <taxon>Micrococcales</taxon>
        <taxon>Brevibacteriaceae</taxon>
        <taxon>Brevibacterium</taxon>
    </lineage>
</organism>
<gene>
    <name evidence="2" type="ORF">CIK79_08840</name>
</gene>